<keyword evidence="2" id="KW-0645">Protease</keyword>
<proteinExistence type="inferred from homology"/>
<dbReference type="PANTHER" id="PTHR47359">
    <property type="entry name" value="PEPTIDOGLYCAN DL-ENDOPEPTIDASE CWLO"/>
    <property type="match status" value="1"/>
</dbReference>
<keyword evidence="8" id="KW-1185">Reference proteome</keyword>
<comment type="caution">
    <text evidence="7">The sequence shown here is derived from an EMBL/GenBank/DDBJ whole genome shotgun (WGS) entry which is preliminary data.</text>
</comment>
<evidence type="ECO:0000256" key="5">
    <source>
        <dbReference type="SAM" id="Coils"/>
    </source>
</evidence>
<evidence type="ECO:0000256" key="1">
    <source>
        <dbReference type="ARBA" id="ARBA00007074"/>
    </source>
</evidence>
<name>A0ABV9X4X3_9ACTN</name>
<dbReference type="Proteomes" id="UP001595855">
    <property type="component" value="Unassembled WGS sequence"/>
</dbReference>
<dbReference type="SUPFAM" id="SSF54001">
    <property type="entry name" value="Cysteine proteinases"/>
    <property type="match status" value="1"/>
</dbReference>
<feature type="coiled-coil region" evidence="5">
    <location>
        <begin position="12"/>
        <end position="53"/>
    </location>
</feature>
<sequence length="306" mass="33622">MHAQLQRLYHDAEVATEKYNAVEGELSRQRKRLRELDAQVKTAEARLAGLRKKAGAAARAQYRGGAGLPAEIQFVLTPDLRRALEAASRTRQAQHSTANLISTLATTRQTVRDRRAAAAVELKRVETSRHTLSVQRKKIEKRIADAKQTESRLAADQRRDLAALEQQEAAEAQAKWVQAGSLRHVGTEAGPAGRKAIAFAAAQIGKPYVWGAEGPDGFDCSGLTSQAWLHAGVVIPRTSQEQWRRLERVPIKYMRPGDLIIYFDDASHVGIYIGDGEIIQAPRPGRNVYVSPVASMAILGVVRPDA</sequence>
<dbReference type="Pfam" id="PF00877">
    <property type="entry name" value="NLPC_P60"/>
    <property type="match status" value="1"/>
</dbReference>
<reference evidence="8" key="1">
    <citation type="journal article" date="2019" name="Int. J. Syst. Evol. Microbiol.">
        <title>The Global Catalogue of Microorganisms (GCM) 10K type strain sequencing project: providing services to taxonomists for standard genome sequencing and annotation.</title>
        <authorList>
            <consortium name="The Broad Institute Genomics Platform"/>
            <consortium name="The Broad Institute Genome Sequencing Center for Infectious Disease"/>
            <person name="Wu L."/>
            <person name="Ma J."/>
        </authorList>
    </citation>
    <scope>NUCLEOTIDE SEQUENCE [LARGE SCALE GENOMIC DNA]</scope>
    <source>
        <strain evidence="8">CGMCC 4.1542</strain>
    </source>
</reference>
<keyword evidence="3" id="KW-0378">Hydrolase</keyword>
<dbReference type="InterPro" id="IPR051794">
    <property type="entry name" value="PG_Endopeptidase_C40"/>
</dbReference>
<evidence type="ECO:0000313" key="8">
    <source>
        <dbReference type="Proteomes" id="UP001595855"/>
    </source>
</evidence>
<comment type="similarity">
    <text evidence="1">Belongs to the peptidase C40 family.</text>
</comment>
<protein>
    <submittedName>
        <fullName evidence="7">NlpC/P60 family protein</fullName>
    </submittedName>
</protein>
<evidence type="ECO:0000313" key="7">
    <source>
        <dbReference type="EMBL" id="MFC5020505.1"/>
    </source>
</evidence>
<keyword evidence="4" id="KW-0788">Thiol protease</keyword>
<evidence type="ECO:0000256" key="3">
    <source>
        <dbReference type="ARBA" id="ARBA00022801"/>
    </source>
</evidence>
<dbReference type="InterPro" id="IPR038765">
    <property type="entry name" value="Papain-like_cys_pep_sf"/>
</dbReference>
<keyword evidence="5" id="KW-0175">Coiled coil</keyword>
<dbReference type="EMBL" id="JBHSJO010000003">
    <property type="protein sequence ID" value="MFC5020505.1"/>
    <property type="molecule type" value="Genomic_DNA"/>
</dbReference>
<evidence type="ECO:0000259" key="6">
    <source>
        <dbReference type="PROSITE" id="PS51935"/>
    </source>
</evidence>
<organism evidence="7 8">
    <name type="scientific">Streptomyces lienomycini</name>
    <dbReference type="NCBI Taxonomy" id="284035"/>
    <lineage>
        <taxon>Bacteria</taxon>
        <taxon>Bacillati</taxon>
        <taxon>Actinomycetota</taxon>
        <taxon>Actinomycetes</taxon>
        <taxon>Kitasatosporales</taxon>
        <taxon>Streptomycetaceae</taxon>
        <taxon>Streptomyces</taxon>
    </lineage>
</organism>
<feature type="coiled-coil region" evidence="5">
    <location>
        <begin position="136"/>
        <end position="167"/>
    </location>
</feature>
<evidence type="ECO:0000256" key="4">
    <source>
        <dbReference type="ARBA" id="ARBA00022807"/>
    </source>
</evidence>
<feature type="domain" description="NlpC/P60" evidence="6">
    <location>
        <begin position="190"/>
        <end position="306"/>
    </location>
</feature>
<accession>A0ABV9X4X3</accession>
<dbReference type="PANTHER" id="PTHR47359:SF3">
    <property type="entry name" value="NLP_P60 DOMAIN-CONTAINING PROTEIN-RELATED"/>
    <property type="match status" value="1"/>
</dbReference>
<dbReference type="RefSeq" id="WP_344505202.1">
    <property type="nucleotide sequence ID" value="NZ_BAAATN010000026.1"/>
</dbReference>
<dbReference type="Gene3D" id="3.90.1720.10">
    <property type="entry name" value="endopeptidase domain like (from Nostoc punctiforme)"/>
    <property type="match status" value="1"/>
</dbReference>
<evidence type="ECO:0000256" key="2">
    <source>
        <dbReference type="ARBA" id="ARBA00022670"/>
    </source>
</evidence>
<dbReference type="InterPro" id="IPR000064">
    <property type="entry name" value="NLP_P60_dom"/>
</dbReference>
<dbReference type="PROSITE" id="PS51935">
    <property type="entry name" value="NLPC_P60"/>
    <property type="match status" value="1"/>
</dbReference>
<gene>
    <name evidence="7" type="ORF">ACFPRC_37470</name>
</gene>